<feature type="non-terminal residue" evidence="4">
    <location>
        <position position="253"/>
    </location>
</feature>
<comment type="caution">
    <text evidence="4">The sequence shown here is derived from an EMBL/GenBank/DDBJ whole genome shotgun (WGS) entry which is preliminary data.</text>
</comment>
<dbReference type="InterPro" id="IPR036950">
    <property type="entry name" value="PBP_transglycosylase"/>
</dbReference>
<evidence type="ECO:0000313" key="4">
    <source>
        <dbReference type="EMBL" id="HFB55115.1"/>
    </source>
</evidence>
<dbReference type="GO" id="GO:0008955">
    <property type="term" value="F:peptidoglycan glycosyltransferase activity"/>
    <property type="evidence" value="ECO:0007669"/>
    <property type="project" value="TreeGrafter"/>
</dbReference>
<dbReference type="GO" id="GO:0009252">
    <property type="term" value="P:peptidoglycan biosynthetic process"/>
    <property type="evidence" value="ECO:0007669"/>
    <property type="project" value="TreeGrafter"/>
</dbReference>
<dbReference type="InterPro" id="IPR001264">
    <property type="entry name" value="Glyco_trans_51"/>
</dbReference>
<feature type="domain" description="Glycosyl transferase family 51" evidence="3">
    <location>
        <begin position="59"/>
        <end position="226"/>
    </location>
</feature>
<dbReference type="Proteomes" id="UP000886042">
    <property type="component" value="Unassembled WGS sequence"/>
</dbReference>
<protein>
    <submittedName>
        <fullName evidence="4">Penicillin-binding protein 1C</fullName>
    </submittedName>
</protein>
<dbReference type="GO" id="GO:0030288">
    <property type="term" value="C:outer membrane-bounded periplasmic space"/>
    <property type="evidence" value="ECO:0007669"/>
    <property type="project" value="TreeGrafter"/>
</dbReference>
<evidence type="ECO:0000256" key="2">
    <source>
        <dbReference type="ARBA" id="ARBA00022679"/>
    </source>
</evidence>
<dbReference type="Pfam" id="PF00912">
    <property type="entry name" value="Transgly"/>
    <property type="match status" value="1"/>
</dbReference>
<dbReference type="InterPro" id="IPR023346">
    <property type="entry name" value="Lysozyme-like_dom_sf"/>
</dbReference>
<comment type="pathway">
    <text evidence="1">Cell wall biogenesis; peptidoglycan biosynthesis.</text>
</comment>
<dbReference type="AlphaFoldDB" id="A0A7C3GDI9"/>
<dbReference type="PANTHER" id="PTHR32282:SF15">
    <property type="entry name" value="PENICILLIN-BINDING PROTEIN 1C"/>
    <property type="match status" value="1"/>
</dbReference>
<gene>
    <name evidence="4" type="ORF">ENJ46_04250</name>
</gene>
<dbReference type="PANTHER" id="PTHR32282">
    <property type="entry name" value="BINDING PROTEIN TRANSPEPTIDASE, PUTATIVE-RELATED"/>
    <property type="match status" value="1"/>
</dbReference>
<evidence type="ECO:0000259" key="3">
    <source>
        <dbReference type="Pfam" id="PF00912"/>
    </source>
</evidence>
<sequence>MMVRFSQHVLQKMKWGALIIMGALLVLNVVYPPPLTKAYNQSIVVTDKDGQWLSVFPVEDGRWRIKTDIDDIDPRFVDALLAIEDKRFWQHSGVDPIAVIRAVRSWGRAGRAVSGASTITMQLVRQLEPRPRTLGSKIIETLRAVQIELRVSKREILSLYLTHAPYGGNIEGLEAASLIYFDKHPDQLTTAQIALLIALPQAPEARRPDRHIKTAQASRQVILNKLLTLKMIDEHEYHEALEENIPQNKTPIV</sequence>
<reference evidence="4" key="1">
    <citation type="journal article" date="2020" name="mSystems">
        <title>Genome- and Community-Level Interaction Insights into Carbon Utilization and Element Cycling Functions of Hydrothermarchaeota in Hydrothermal Sediment.</title>
        <authorList>
            <person name="Zhou Z."/>
            <person name="Liu Y."/>
            <person name="Xu W."/>
            <person name="Pan J."/>
            <person name="Luo Z.H."/>
            <person name="Li M."/>
        </authorList>
    </citation>
    <scope>NUCLEOTIDE SEQUENCE [LARGE SCALE GENOMIC DNA]</scope>
    <source>
        <strain evidence="4">HyVt-489</strain>
    </source>
</reference>
<proteinExistence type="predicted"/>
<evidence type="ECO:0000256" key="1">
    <source>
        <dbReference type="ARBA" id="ARBA00004752"/>
    </source>
</evidence>
<organism evidence="4">
    <name type="scientific">Hellea balneolensis</name>
    <dbReference type="NCBI Taxonomy" id="287478"/>
    <lineage>
        <taxon>Bacteria</taxon>
        <taxon>Pseudomonadati</taxon>
        <taxon>Pseudomonadota</taxon>
        <taxon>Alphaproteobacteria</taxon>
        <taxon>Maricaulales</taxon>
        <taxon>Robiginitomaculaceae</taxon>
        <taxon>Hellea</taxon>
    </lineage>
</organism>
<keyword evidence="2" id="KW-0808">Transferase</keyword>
<dbReference type="SUPFAM" id="SSF53955">
    <property type="entry name" value="Lysozyme-like"/>
    <property type="match status" value="1"/>
</dbReference>
<accession>A0A7C3GDI9</accession>
<dbReference type="EMBL" id="DRMN01000279">
    <property type="protein sequence ID" value="HFB55115.1"/>
    <property type="molecule type" value="Genomic_DNA"/>
</dbReference>
<dbReference type="Gene3D" id="1.10.3810.10">
    <property type="entry name" value="Biosynthetic peptidoglycan transglycosylase-like"/>
    <property type="match status" value="1"/>
</dbReference>
<name>A0A7C3GDI9_9PROT</name>
<dbReference type="InterPro" id="IPR050396">
    <property type="entry name" value="Glycosyltr_51/Transpeptidase"/>
</dbReference>